<dbReference type="InterPro" id="IPR005500">
    <property type="entry name" value="DUF309"/>
</dbReference>
<dbReference type="InterPro" id="IPR023203">
    <property type="entry name" value="TTHA0068_sf"/>
</dbReference>
<proteinExistence type="predicted"/>
<dbReference type="PANTHER" id="PTHR34796:SF1">
    <property type="entry name" value="EXPRESSED PROTEIN"/>
    <property type="match status" value="1"/>
</dbReference>
<evidence type="ECO:0008006" key="2">
    <source>
        <dbReference type="Google" id="ProtNLM"/>
    </source>
</evidence>
<gene>
    <name evidence="1" type="ORF">METZ01_LOCUS213808</name>
</gene>
<dbReference type="PANTHER" id="PTHR34796">
    <property type="entry name" value="EXPRESSED PROTEIN"/>
    <property type="match status" value="1"/>
</dbReference>
<feature type="non-terminal residue" evidence="1">
    <location>
        <position position="1"/>
    </location>
</feature>
<protein>
    <recommendedName>
        <fullName evidence="2">DUF309 domain-containing protein</fullName>
    </recommendedName>
</protein>
<reference evidence="1" key="1">
    <citation type="submission" date="2018-05" db="EMBL/GenBank/DDBJ databases">
        <authorList>
            <person name="Lanie J.A."/>
            <person name="Ng W.-L."/>
            <person name="Kazmierczak K.M."/>
            <person name="Andrzejewski T.M."/>
            <person name="Davidsen T.M."/>
            <person name="Wayne K.J."/>
            <person name="Tettelin H."/>
            <person name="Glass J.I."/>
            <person name="Rusch D."/>
            <person name="Podicherti R."/>
            <person name="Tsui H.-C.T."/>
            <person name="Winkler M.E."/>
        </authorList>
    </citation>
    <scope>NUCLEOTIDE SEQUENCE</scope>
</reference>
<organism evidence="1">
    <name type="scientific">marine metagenome</name>
    <dbReference type="NCBI Taxonomy" id="408172"/>
    <lineage>
        <taxon>unclassified sequences</taxon>
        <taxon>metagenomes</taxon>
        <taxon>ecological metagenomes</taxon>
    </lineage>
</organism>
<dbReference type="Gene3D" id="1.10.3450.10">
    <property type="entry name" value="TTHA0068-like"/>
    <property type="match status" value="1"/>
</dbReference>
<dbReference type="SUPFAM" id="SSF140663">
    <property type="entry name" value="TTHA0068-like"/>
    <property type="match status" value="1"/>
</dbReference>
<evidence type="ECO:0000313" key="1">
    <source>
        <dbReference type="EMBL" id="SVB60954.1"/>
    </source>
</evidence>
<dbReference type="Pfam" id="PF03745">
    <property type="entry name" value="DUF309"/>
    <property type="match status" value="1"/>
</dbReference>
<accession>A0A382FF48</accession>
<sequence length="138" mass="15735">VETDPHDPHFAGYFRCFNEQKFYEAHDVLEALWLQDRNGPDGDFFKGLIQFAGAFVHLQKKRPRPAWKLFRLCTIYLAKYPSPHLALDVANVLRLAKRWGEAAQAVGCEGGLLVKEQPPKLSLSGFMSFKFEVQPAEN</sequence>
<dbReference type="AlphaFoldDB" id="A0A382FF48"/>
<dbReference type="EMBL" id="UINC01049319">
    <property type="protein sequence ID" value="SVB60954.1"/>
    <property type="molecule type" value="Genomic_DNA"/>
</dbReference>
<name>A0A382FF48_9ZZZZ</name>